<dbReference type="NCBIfam" id="NF041460">
    <property type="entry name" value="kinGactiv_GlnX"/>
    <property type="match status" value="1"/>
</dbReference>
<keyword evidence="6" id="KW-0472">Membrane</keyword>
<feature type="region of interest" description="Disordered" evidence="5">
    <location>
        <begin position="1097"/>
        <end position="1172"/>
    </location>
</feature>
<name>X8DLW4_MYCXE</name>
<evidence type="ECO:0000256" key="1">
    <source>
        <dbReference type="ARBA" id="ARBA00010333"/>
    </source>
</evidence>
<evidence type="ECO:0000259" key="7">
    <source>
        <dbReference type="PROSITE" id="PS50011"/>
    </source>
</evidence>
<keyword evidence="3" id="KW-0813">Transport</keyword>
<feature type="transmembrane region" description="Helical" evidence="6">
    <location>
        <begin position="214"/>
        <end position="236"/>
    </location>
</feature>
<dbReference type="CDD" id="cd13690">
    <property type="entry name" value="PBP2_GluB"/>
    <property type="match status" value="1"/>
</dbReference>
<dbReference type="Pfam" id="PF00497">
    <property type="entry name" value="SBP_bac_3"/>
    <property type="match status" value="1"/>
</dbReference>
<evidence type="ECO:0000256" key="5">
    <source>
        <dbReference type="SAM" id="MobiDB-lite"/>
    </source>
</evidence>
<dbReference type="AlphaFoldDB" id="X8DLW4"/>
<evidence type="ECO:0000256" key="2">
    <source>
        <dbReference type="ARBA" id="ARBA00014676"/>
    </source>
</evidence>
<dbReference type="InterPro" id="IPR011009">
    <property type="entry name" value="Kinase-like_dom_sf"/>
</dbReference>
<dbReference type="InterPro" id="IPR031634">
    <property type="entry name" value="PknG_rubred"/>
</dbReference>
<protein>
    <recommendedName>
        <fullName evidence="2">Serine/threonine-protein kinase PknG</fullName>
    </recommendedName>
</protein>
<dbReference type="PATRIC" id="fig|1299334.3.peg.1372"/>
<dbReference type="Pfam" id="PF16919">
    <property type="entry name" value="PknG_rubred"/>
    <property type="match status" value="1"/>
</dbReference>
<dbReference type="GO" id="GO:0006865">
    <property type="term" value="P:amino acid transport"/>
    <property type="evidence" value="ECO:0007669"/>
    <property type="project" value="TreeGrafter"/>
</dbReference>
<reference evidence="8" key="1">
    <citation type="submission" date="2014-01" db="EMBL/GenBank/DDBJ databases">
        <authorList>
            <person name="Brown-Elliot B."/>
            <person name="Wallace R."/>
            <person name="Lenaerts A."/>
            <person name="Ordway D."/>
            <person name="DeGroote M.A."/>
            <person name="Parker T."/>
            <person name="Sizemore C."/>
            <person name="Tallon L.J."/>
            <person name="Sadzewicz L.K."/>
            <person name="Sengamalay N."/>
            <person name="Fraser C.M."/>
            <person name="Hine E."/>
            <person name="Shefchek K.A."/>
            <person name="Das S.P."/>
            <person name="Tettelin H."/>
        </authorList>
    </citation>
    <scope>NUCLEOTIDE SEQUENCE [LARGE SCALE GENOMIC DNA]</scope>
    <source>
        <strain evidence="8">4042</strain>
    </source>
</reference>
<dbReference type="Gene3D" id="3.30.200.20">
    <property type="entry name" value="Phosphorylase Kinase, domain 1"/>
    <property type="match status" value="1"/>
</dbReference>
<dbReference type="InterPro" id="IPR051455">
    <property type="entry name" value="Bact_solute-bind_prot3"/>
</dbReference>
<dbReference type="GO" id="GO:0005524">
    <property type="term" value="F:ATP binding"/>
    <property type="evidence" value="ECO:0007669"/>
    <property type="project" value="InterPro"/>
</dbReference>
<feature type="compositionally biased region" description="Low complexity" evidence="5">
    <location>
        <begin position="802"/>
        <end position="812"/>
    </location>
</feature>
<dbReference type="Gene3D" id="1.10.510.10">
    <property type="entry name" value="Transferase(Phosphotransferase) domain 1"/>
    <property type="match status" value="1"/>
</dbReference>
<dbReference type="Gene3D" id="3.40.190.10">
    <property type="entry name" value="Periplasmic binding protein-like II"/>
    <property type="match status" value="2"/>
</dbReference>
<dbReference type="InterPro" id="IPR000719">
    <property type="entry name" value="Prot_kinase_dom"/>
</dbReference>
<dbReference type="InterPro" id="IPR001638">
    <property type="entry name" value="Solute-binding_3/MltF_N"/>
</dbReference>
<proteinExistence type="inferred from homology"/>
<evidence type="ECO:0000256" key="6">
    <source>
        <dbReference type="SAM" id="Phobius"/>
    </source>
</evidence>
<dbReference type="PROSITE" id="PS00108">
    <property type="entry name" value="PROTEIN_KINASE_ST"/>
    <property type="match status" value="1"/>
</dbReference>
<evidence type="ECO:0000313" key="8">
    <source>
        <dbReference type="EMBL" id="EUA68693.1"/>
    </source>
</evidence>
<feature type="region of interest" description="Disordered" evidence="5">
    <location>
        <begin position="1"/>
        <end position="20"/>
    </location>
</feature>
<accession>X8DLW4</accession>
<dbReference type="Pfam" id="PF00069">
    <property type="entry name" value="Pkinase"/>
    <property type="match status" value="1"/>
</dbReference>
<dbReference type="SUPFAM" id="SSF56112">
    <property type="entry name" value="Protein kinase-like (PK-like)"/>
    <property type="match status" value="1"/>
</dbReference>
<keyword evidence="6" id="KW-1133">Transmembrane helix</keyword>
<dbReference type="GO" id="GO:0005576">
    <property type="term" value="C:extracellular region"/>
    <property type="evidence" value="ECO:0007669"/>
    <property type="project" value="TreeGrafter"/>
</dbReference>
<feature type="compositionally biased region" description="Basic residues" evidence="5">
    <location>
        <begin position="1122"/>
        <end position="1133"/>
    </location>
</feature>
<dbReference type="SMART" id="SM00220">
    <property type="entry name" value="S_TKc"/>
    <property type="match status" value="1"/>
</dbReference>
<dbReference type="EMBL" id="JAOB01000013">
    <property type="protein sequence ID" value="EUA68693.1"/>
    <property type="molecule type" value="Genomic_DNA"/>
</dbReference>
<dbReference type="SUPFAM" id="SSF53850">
    <property type="entry name" value="Periplasmic binding protein-like II"/>
    <property type="match status" value="1"/>
</dbReference>
<dbReference type="PROSITE" id="PS50011">
    <property type="entry name" value="PROTEIN_KINASE_DOM"/>
    <property type="match status" value="1"/>
</dbReference>
<feature type="transmembrane region" description="Helical" evidence="6">
    <location>
        <begin position="248"/>
        <end position="268"/>
    </location>
</feature>
<organism evidence="8">
    <name type="scientific">Mycobacterium xenopi 4042</name>
    <dbReference type="NCBI Taxonomy" id="1299334"/>
    <lineage>
        <taxon>Bacteria</taxon>
        <taxon>Bacillati</taxon>
        <taxon>Actinomycetota</taxon>
        <taxon>Actinomycetes</taxon>
        <taxon>Mycobacteriales</taxon>
        <taxon>Mycobacteriaceae</taxon>
        <taxon>Mycobacterium</taxon>
    </lineage>
</organism>
<dbReference type="PANTHER" id="PTHR30085">
    <property type="entry name" value="AMINO ACID ABC TRANSPORTER PERMEASE"/>
    <property type="match status" value="1"/>
</dbReference>
<dbReference type="InterPro" id="IPR048183">
    <property type="entry name" value="GlnX-like"/>
</dbReference>
<gene>
    <name evidence="8" type="ORF">I553_1881</name>
</gene>
<dbReference type="CDD" id="cd14014">
    <property type="entry name" value="STKc_PknB_like"/>
    <property type="match status" value="1"/>
</dbReference>
<keyword evidence="4" id="KW-0732">Signal</keyword>
<dbReference type="SMART" id="SM00062">
    <property type="entry name" value="PBPb"/>
    <property type="match status" value="1"/>
</dbReference>
<keyword evidence="6" id="KW-0812">Transmembrane</keyword>
<dbReference type="InterPro" id="IPR008271">
    <property type="entry name" value="Ser/Thr_kinase_AS"/>
</dbReference>
<dbReference type="FunFam" id="3.30.200.20:FF:000205">
    <property type="entry name" value="Serine/threonine protein kinase"/>
    <property type="match status" value="1"/>
</dbReference>
<comment type="similarity">
    <text evidence="1">Belongs to the bacterial solute-binding protein 3 family.</text>
</comment>
<dbReference type="GO" id="GO:0030288">
    <property type="term" value="C:outer membrane-bounded periplasmic space"/>
    <property type="evidence" value="ECO:0007669"/>
    <property type="project" value="TreeGrafter"/>
</dbReference>
<sequence length="1172" mass="126976">MTVELAHPSTEPLGSRSPTEPAHPRWWFIATTPGRILTIGIILAALGGASAFATSTTINHRQHALSTVLNHTEPLAFAAGRLYTTLSVADAAAATAFIAQAEPRTVRQRYEQAITDAAVAVTRASSGLTDEPLGKCGRGESAVLLLGRINAELAVYTGLIEIARTNNRAGNPVGASYLSEASGLMQSTILPDAQCLYQATSARVDTETTASTQIPAPVILVVATTIVFGAYAHRWLARRTRRRINPGLIVGALAILVMVVWVGTALTISTTGSRSAKDTAAESLKTITNLAITAQQARADETLALIRRGDEEVRKQSFYQRIDSMHQQLAQYLSRPDAVDRSDLQGADQLLDRWRQANDRINSYIAVGNYRAATEVALGRGEDDSTPAFDKLDEALGKTMQQSREQLRTDILNARRGLSGATVGAVVLSLGPLSRSPWACGPAERVPVMTRMPTIRSRWTVLVFAAATVLAGCGQPAPQVVESVPTLPPPTPAGMQELPVQPPLPRTNSHDDCDLTASLRPFPTKAEADDAVAGIRARGRLIVGLDIGSNLFSFRDPITGEITGFDVDIAGEVARDIFGTPSAVEYRILASDERVTALQKSLVDIVVKTMTITCERRKLVNFSTVYLDAYQRILAPRDSAITKPADLPGKRVCVAKGTTSLRRIREIAPPPIIVSVVNWADCLVTLQQRQVDAVSTDDSILAGLVSQDPYLHIVGPNMDTQPYGIGINLNNTGLVRFVNGTLERIRRDGTWNTLYRKWLTVLGPAPARPPRGIWTDGRPQGPRTRRAGPARRGPAPSRPTRPRCGARCPPARSSARVRRLRAHLCATVDIEPPQRLPTTATRTVPPVRKLGGGLVEVPRVPYTDPLEALMQNPVVPESRRFCWNCGRPVGRSGPDGRAASEGWCPYCGSPYSFLPQLNPGDIVAGQYEVKGCIAHGGLGWVYLAFDKNVNDRPVVLKGLVHSGDAEAQKMAMAERQFLAEVVHPSIVQIFNFVQHPDRHGEPVGYIVMEYVGGQSLKRAKGEKLPVAEAIAYILEILPALGYLHSIGLVYNDLKPENIMLTEEQLKLIDLGAVSRINSFGYLYGTPAIRPRDCPDRPDGGHRHLHGGTHLGGVDVESAHPQRPLRGRAARRRPGAGQIRLVRPAAASGHRPRPAAAVRQRRRDVRTTDGRAA</sequence>
<dbReference type="PANTHER" id="PTHR30085:SF6">
    <property type="entry name" value="ABC TRANSPORTER GLUTAMINE-BINDING PROTEIN GLNH"/>
    <property type="match status" value="1"/>
</dbReference>
<evidence type="ECO:0000256" key="3">
    <source>
        <dbReference type="ARBA" id="ARBA00022448"/>
    </source>
</evidence>
<feature type="region of interest" description="Disordered" evidence="5">
    <location>
        <begin position="769"/>
        <end position="812"/>
    </location>
</feature>
<comment type="caution">
    <text evidence="8">The sequence shown here is derived from an EMBL/GenBank/DDBJ whole genome shotgun (WGS) entry which is preliminary data.</text>
</comment>
<dbReference type="GO" id="GO:0004672">
    <property type="term" value="F:protein kinase activity"/>
    <property type="evidence" value="ECO:0007669"/>
    <property type="project" value="InterPro"/>
</dbReference>
<feature type="domain" description="Protein kinase" evidence="7">
    <location>
        <begin position="927"/>
        <end position="1172"/>
    </location>
</feature>
<evidence type="ECO:0000256" key="4">
    <source>
        <dbReference type="ARBA" id="ARBA00022729"/>
    </source>
</evidence>